<comment type="similarity">
    <text evidence="1">Belongs to the FAM136 family.</text>
</comment>
<dbReference type="AlphaFoldDB" id="A0A8T2NDF1"/>
<accession>A0A8T2NDF1</accession>
<evidence type="ECO:0000256" key="2">
    <source>
        <dbReference type="ARBA" id="ARBA00017657"/>
    </source>
</evidence>
<comment type="caution">
    <text evidence="4">The sequence shown here is derived from an EMBL/GenBank/DDBJ whole genome shotgun (WGS) entry which is preliminary data.</text>
</comment>
<sequence length="179" mass="19764">MAEAQQARVQTAVEEMVQCLERDHIRKMQGRMFRCSADCCERSSDSMSQVHQCIERCHAPLAQAQSLVTTELERFQDRIARCTMHCNDKAKDLFDSGAKEPAVRALMESCVGTCVDDHINLLPSMTRKLKDSLGGLPQNTDSQSLGSAKDLKMDGGKGLAGLHPHSAASFSRHLPEDHP</sequence>
<dbReference type="OrthoDB" id="9975421at2759"/>
<name>A0A8T2NDF1_9TELE</name>
<evidence type="ECO:0000256" key="3">
    <source>
        <dbReference type="SAM" id="MobiDB-lite"/>
    </source>
</evidence>
<protein>
    <recommendedName>
        <fullName evidence="2">Protein FAM136A</fullName>
    </recommendedName>
</protein>
<dbReference type="Pfam" id="PF05811">
    <property type="entry name" value="DUF842"/>
    <property type="match status" value="1"/>
</dbReference>
<evidence type="ECO:0000313" key="5">
    <source>
        <dbReference type="Proteomes" id="UP000824540"/>
    </source>
</evidence>
<evidence type="ECO:0000256" key="1">
    <source>
        <dbReference type="ARBA" id="ARBA00009952"/>
    </source>
</evidence>
<dbReference type="PANTHER" id="PTHR21096">
    <property type="entry name" value="PROTEIN FAM136A"/>
    <property type="match status" value="1"/>
</dbReference>
<dbReference type="Proteomes" id="UP000824540">
    <property type="component" value="Unassembled WGS sequence"/>
</dbReference>
<keyword evidence="5" id="KW-1185">Reference proteome</keyword>
<feature type="region of interest" description="Disordered" evidence="3">
    <location>
        <begin position="132"/>
        <end position="179"/>
    </location>
</feature>
<evidence type="ECO:0000313" key="4">
    <source>
        <dbReference type="EMBL" id="KAG9335732.1"/>
    </source>
</evidence>
<organism evidence="4 5">
    <name type="scientific">Albula glossodonta</name>
    <name type="common">roundjaw bonefish</name>
    <dbReference type="NCBI Taxonomy" id="121402"/>
    <lineage>
        <taxon>Eukaryota</taxon>
        <taxon>Metazoa</taxon>
        <taxon>Chordata</taxon>
        <taxon>Craniata</taxon>
        <taxon>Vertebrata</taxon>
        <taxon>Euteleostomi</taxon>
        <taxon>Actinopterygii</taxon>
        <taxon>Neopterygii</taxon>
        <taxon>Teleostei</taxon>
        <taxon>Albuliformes</taxon>
        <taxon>Albulidae</taxon>
        <taxon>Albula</taxon>
    </lineage>
</organism>
<gene>
    <name evidence="4" type="ORF">JZ751_004268</name>
</gene>
<reference evidence="4" key="1">
    <citation type="thesis" date="2021" institute="BYU ScholarsArchive" country="Provo, UT, USA">
        <title>Applications of and Algorithms for Genome Assembly and Genomic Analyses with an Emphasis on Marine Teleosts.</title>
        <authorList>
            <person name="Pickett B.D."/>
        </authorList>
    </citation>
    <scope>NUCLEOTIDE SEQUENCE</scope>
    <source>
        <strain evidence="4">HI-2016</strain>
    </source>
</reference>
<feature type="compositionally biased region" description="Polar residues" evidence="3">
    <location>
        <begin position="137"/>
        <end position="146"/>
    </location>
</feature>
<dbReference type="GO" id="GO:0005737">
    <property type="term" value="C:cytoplasm"/>
    <property type="evidence" value="ECO:0007669"/>
    <property type="project" value="TreeGrafter"/>
</dbReference>
<proteinExistence type="inferred from homology"/>
<dbReference type="PANTHER" id="PTHR21096:SF0">
    <property type="entry name" value="PROTEIN FAM136A"/>
    <property type="match status" value="1"/>
</dbReference>
<dbReference type="InterPro" id="IPR008560">
    <property type="entry name" value="DUF842_euk"/>
</dbReference>
<dbReference type="EMBL" id="JAFBMS010000112">
    <property type="protein sequence ID" value="KAG9335732.1"/>
    <property type="molecule type" value="Genomic_DNA"/>
</dbReference>